<proteinExistence type="predicted"/>
<sequence>MTSAGRASRRVRRWRCRVFFQPGAWAPDARGARGQCPYHGAAGRAQHGRGGKPLPASSLLLFRFVRSGLRSGRGTGFEVGDRGRLVRALSQGGGLLPGSGACARRATVERLGSGGSRSCADRGARPLGGRRPGRKAVTRRKREEEIFF</sequence>
<dbReference type="AlphaFoldDB" id="Q7R746"/>
<dbReference type="Proteomes" id="UP000008553">
    <property type="component" value="Unassembled WGS sequence"/>
</dbReference>
<evidence type="ECO:0000313" key="2">
    <source>
        <dbReference type="EMBL" id="EAA20266.1"/>
    </source>
</evidence>
<dbReference type="EMBL" id="AABL01002901">
    <property type="protein sequence ID" value="EAA20266.1"/>
    <property type="molecule type" value="Genomic_DNA"/>
</dbReference>
<feature type="region of interest" description="Disordered" evidence="1">
    <location>
        <begin position="112"/>
        <end position="148"/>
    </location>
</feature>
<evidence type="ECO:0000256" key="1">
    <source>
        <dbReference type="SAM" id="MobiDB-lite"/>
    </source>
</evidence>
<organism evidence="2 3">
    <name type="scientific">Plasmodium yoelii yoelii</name>
    <dbReference type="NCBI Taxonomy" id="73239"/>
    <lineage>
        <taxon>Eukaryota</taxon>
        <taxon>Sar</taxon>
        <taxon>Alveolata</taxon>
        <taxon>Apicomplexa</taxon>
        <taxon>Aconoidasida</taxon>
        <taxon>Haemosporida</taxon>
        <taxon>Plasmodiidae</taxon>
        <taxon>Plasmodium</taxon>
        <taxon>Plasmodium (Vinckeia)</taxon>
    </lineage>
</organism>
<feature type="compositionally biased region" description="Basic residues" evidence="1">
    <location>
        <begin position="131"/>
        <end position="140"/>
    </location>
</feature>
<dbReference type="PaxDb" id="73239-Q7R746"/>
<dbReference type="InParanoid" id="Q7R746"/>
<keyword evidence="3" id="KW-1185">Reference proteome</keyword>
<comment type="caution">
    <text evidence="2">The sequence shown here is derived from an EMBL/GenBank/DDBJ whole genome shotgun (WGS) entry which is preliminary data.</text>
</comment>
<name>Q7R746_PLAYO</name>
<reference evidence="2 3" key="1">
    <citation type="journal article" date="2002" name="Nature">
        <title>Genome sequence and comparative analysis of the model rodent malaria parasite Plasmodium yoelii yoelii.</title>
        <authorList>
            <person name="Carlton J.M."/>
            <person name="Angiuoli S.V."/>
            <person name="Suh B.B."/>
            <person name="Kooij T.W."/>
            <person name="Pertea M."/>
            <person name="Silva J.C."/>
            <person name="Ermolaeva M.D."/>
            <person name="Allen J.E."/>
            <person name="Selengut J.D."/>
            <person name="Koo H.L."/>
            <person name="Peterson J.D."/>
            <person name="Pop M."/>
            <person name="Kosack D.S."/>
            <person name="Shumway M.F."/>
            <person name="Bidwell S.L."/>
            <person name="Shallom S.J."/>
            <person name="van Aken S.E."/>
            <person name="Riedmuller S.B."/>
            <person name="Feldblyum T.V."/>
            <person name="Cho J.K."/>
            <person name="Quackenbush J."/>
            <person name="Sedegah M."/>
            <person name="Shoaibi A."/>
            <person name="Cummings L.M."/>
            <person name="Florens L."/>
            <person name="Yates J.R."/>
            <person name="Raine J.D."/>
            <person name="Sinden R.E."/>
            <person name="Harris M.A."/>
            <person name="Cunningham D.A."/>
            <person name="Preiser P.R."/>
            <person name="Bergman L.W."/>
            <person name="Vaidya A.B."/>
            <person name="van Lin L.H."/>
            <person name="Janse C.J."/>
            <person name="Waters A.P."/>
            <person name="Smith H.O."/>
            <person name="White O.R."/>
            <person name="Salzberg S.L."/>
            <person name="Venter J.C."/>
            <person name="Fraser C.M."/>
            <person name="Hoffman S.L."/>
            <person name="Gardner M.J."/>
            <person name="Carucci D.J."/>
        </authorList>
    </citation>
    <scope>NUCLEOTIDE SEQUENCE [LARGE SCALE GENOMIC DNA]</scope>
    <source>
        <strain evidence="2 3">17XNL</strain>
    </source>
</reference>
<protein>
    <submittedName>
        <fullName evidence="2">Uncharacterized protein</fullName>
    </submittedName>
</protein>
<accession>Q7R746</accession>
<gene>
    <name evidence="2" type="ORF">PY07742</name>
</gene>
<evidence type="ECO:0000313" key="3">
    <source>
        <dbReference type="Proteomes" id="UP000008553"/>
    </source>
</evidence>